<protein>
    <submittedName>
        <fullName evidence="8">Site-specific DNA-methyltransferase</fullName>
    </submittedName>
</protein>
<evidence type="ECO:0000313" key="8">
    <source>
        <dbReference type="EMBL" id="QBR46641.1"/>
    </source>
</evidence>
<evidence type="ECO:0000256" key="5">
    <source>
        <dbReference type="ARBA" id="ARBA00022747"/>
    </source>
</evidence>
<keyword evidence="8" id="KW-0614">Plasmid</keyword>
<evidence type="ECO:0000259" key="6">
    <source>
        <dbReference type="Pfam" id="PF01555"/>
    </source>
</evidence>
<keyword evidence="2" id="KW-0489">Methyltransferase</keyword>
<feature type="domain" description="DNA methylase N-4/N-6" evidence="6">
    <location>
        <begin position="134"/>
        <end position="495"/>
    </location>
</feature>
<evidence type="ECO:0000259" key="7">
    <source>
        <dbReference type="Pfam" id="PF18273"/>
    </source>
</evidence>
<dbReference type="PROSITE" id="PS00092">
    <property type="entry name" value="N6_MTASE"/>
    <property type="match status" value="1"/>
</dbReference>
<dbReference type="PRINTS" id="PR00506">
    <property type="entry name" value="D21N6MTFRASE"/>
</dbReference>
<feature type="domain" description="Type III R-M EcoP15I C-terminal" evidence="7">
    <location>
        <begin position="608"/>
        <end position="696"/>
    </location>
</feature>
<name>A0ABX5SKD2_9LACO</name>
<comment type="similarity">
    <text evidence="1">Belongs to the N(4)/N(6)-methyltransferase family.</text>
</comment>
<evidence type="ECO:0000256" key="2">
    <source>
        <dbReference type="ARBA" id="ARBA00022603"/>
    </source>
</evidence>
<dbReference type="SUPFAM" id="SSF53335">
    <property type="entry name" value="S-adenosyl-L-methionine-dependent methyltransferases"/>
    <property type="match status" value="1"/>
</dbReference>
<evidence type="ECO:0000256" key="3">
    <source>
        <dbReference type="ARBA" id="ARBA00022679"/>
    </source>
</evidence>
<dbReference type="PIRSF" id="PIRSF015855">
    <property type="entry name" value="TypeIII_Mtase_mKpnI"/>
    <property type="match status" value="1"/>
</dbReference>
<organism evidence="8 9">
    <name type="scientific">Leuconostoc kimchii</name>
    <dbReference type="NCBI Taxonomy" id="136609"/>
    <lineage>
        <taxon>Bacteria</taxon>
        <taxon>Bacillati</taxon>
        <taxon>Bacillota</taxon>
        <taxon>Bacilli</taxon>
        <taxon>Lactobacillales</taxon>
        <taxon>Lactobacillaceae</taxon>
        <taxon>Leuconostoc</taxon>
    </lineage>
</organism>
<dbReference type="EMBL" id="CP037937">
    <property type="protein sequence ID" value="QBR46641.1"/>
    <property type="molecule type" value="Genomic_DNA"/>
</dbReference>
<geneLocation type="plasmid" evidence="8 9">
    <name>pLKN2</name>
</geneLocation>
<dbReference type="InterPro" id="IPR041405">
    <property type="entry name" value="T3RM_EcoP15I_C"/>
</dbReference>
<dbReference type="Pfam" id="PF01555">
    <property type="entry name" value="N6_N4_Mtase"/>
    <property type="match status" value="1"/>
</dbReference>
<reference evidence="8 9" key="1">
    <citation type="submission" date="2019-03" db="EMBL/GenBank/DDBJ databases">
        <title>Complete Genome Sequence of Leuconostoc kimchii strain NKJ218 Isolated from Homemade Kimchi.</title>
        <authorList>
            <person name="Jung J.Y."/>
            <person name="Jin H.M."/>
            <person name="Jung J.-W."/>
            <person name="Lee S.-Y."/>
            <person name="Ryu B.-G."/>
            <person name="Han S.-S."/>
            <person name="Kang H.K."/>
            <person name="Choi H.W."/>
            <person name="Chung E.J."/>
            <person name="Choi K.-M."/>
        </authorList>
    </citation>
    <scope>NUCLEOTIDE SEQUENCE [LARGE SCALE GENOMIC DNA]</scope>
    <source>
        <strain evidence="8 9">NKJ218</strain>
        <plasmid evidence="8 9">pLKN2</plasmid>
    </source>
</reference>
<evidence type="ECO:0000256" key="1">
    <source>
        <dbReference type="ARBA" id="ARBA00006594"/>
    </source>
</evidence>
<dbReference type="InterPro" id="IPR029063">
    <property type="entry name" value="SAM-dependent_MTases_sf"/>
</dbReference>
<dbReference type="InterPro" id="IPR002295">
    <property type="entry name" value="N4/N6-MTase_EcoPI_Mod-like"/>
</dbReference>
<gene>
    <name evidence="8" type="ORF">EW139_00305</name>
</gene>
<evidence type="ECO:0000256" key="4">
    <source>
        <dbReference type="ARBA" id="ARBA00022691"/>
    </source>
</evidence>
<dbReference type="Gene3D" id="3.40.50.150">
    <property type="entry name" value="Vaccinia Virus protein VP39"/>
    <property type="match status" value="1"/>
</dbReference>
<evidence type="ECO:0000313" key="9">
    <source>
        <dbReference type="Proteomes" id="UP000295756"/>
    </source>
</evidence>
<dbReference type="Pfam" id="PF18273">
    <property type="entry name" value="T3RM_EcoP15I_C"/>
    <property type="match status" value="1"/>
</dbReference>
<proteinExistence type="inferred from homology"/>
<accession>A0ABX5SKD2</accession>
<dbReference type="InterPro" id="IPR002052">
    <property type="entry name" value="DNA_methylase_N6_adenine_CS"/>
</dbReference>
<dbReference type="Proteomes" id="UP000295756">
    <property type="component" value="Plasmid pLKN2"/>
</dbReference>
<keyword evidence="3" id="KW-0808">Transferase</keyword>
<keyword evidence="9" id="KW-1185">Reference proteome</keyword>
<keyword evidence="4" id="KW-0949">S-adenosyl-L-methionine</keyword>
<sequence length="707" mass="80817">MMDFKQILTEDNTDPNTEFLNQLRHKLPEFFTKDKYAIDKNGNEVLIEAGGFDIQKFQERLRKHNVNEITDGYTLNFVGKKYAELKTGKPTTTVVIPDVKHNSQQKNYQSDNVFLTGDNLDVLKHLQRAYTNSIDVIYIDPPYNTGDDGFTYNDTFDLSDEDLRDTLNMSQDEITKLRLLDGRSSHSAWLTFMYPRLRIAQQLLKDTGIIFVSIDENEYADTEMMLSEIFGEMNLAGTIVWDKRNPKGDSNGISMQHEYIIAVTKNINVFSVAKELQRPKKNADAMLKKAKTLFNKVNENFSLRDANTEFSSWIKKKEGLSGGERAYSKIDEQGNVYQPVSMAWPNNKQAPDDYFVPIIHPKTKKPTKIPAKGWRFPSETLKVMIQHNRVLFGKDETTIPRNKYLLSENMTEKLPSLYYNGSSGLADITQLGLPQTVFDNPKPVDLLKQLIGSVTHNDEVILDFFAGSGTTAEAVMQLNIKDSGNRKWILNTLDEKVSEKSATSETGYITIDEISRDRIKRAGEKIKKEYPELERFDDGFKHYYVKEIDANTIYKIVDFDPNSMQFLTEDVVSEFAGNVVKLGEYYEKSDKDKVNPKFAKIVDTGASGENTILQTWLINDGYKFNMPVKTLELVHHNVHYVEDGAMAYIIDQFTQEDVEELLNLIGTQQLNVKTIIVFGYSFNFATMTSLKNNVKTALDGVRVEVRY</sequence>
<dbReference type="RefSeq" id="WP_134833423.1">
    <property type="nucleotide sequence ID" value="NZ_CP037937.1"/>
</dbReference>
<dbReference type="InterPro" id="IPR002941">
    <property type="entry name" value="DNA_methylase_N4/N6"/>
</dbReference>
<keyword evidence="5" id="KW-0680">Restriction system</keyword>